<sequence length="281" mass="32933">MSKVLSEERSEDFNDLWGEGAKHYYVHGKDNIPFHTIILPSLLLVNGNNWNLPDEIISSEYLTLEGRKISTSKNWAIWVKDMVNRYNPDSIRYFLITNGPEKRYTDFSWREYVNSHNSELLGAYGNLVNRSLVFISKYFNGKVPNGKLDEEIKVSINTLYKTVGEKIEEGLFKDGLDEIFEFIRGSNKYFDKEKPWETRNTDIKKCSNTLYNCVQIIANLSILLNPFLPFSSEKIQKWLCLNNKWQEQYVNESFSIPETKILFDRIDKKVIDEEVERLKGI</sequence>
<dbReference type="Gene3D" id="1.10.730.10">
    <property type="entry name" value="Isoleucyl-tRNA Synthetase, Domain 1"/>
    <property type="match status" value="1"/>
</dbReference>
<evidence type="ECO:0000313" key="10">
    <source>
        <dbReference type="EMBL" id="SFB11007.1"/>
    </source>
</evidence>
<dbReference type="GO" id="GO:0004825">
    <property type="term" value="F:methionine-tRNA ligase activity"/>
    <property type="evidence" value="ECO:0007669"/>
    <property type="project" value="InterPro"/>
</dbReference>
<dbReference type="SUPFAM" id="SSF52374">
    <property type="entry name" value="Nucleotidylyl transferase"/>
    <property type="match status" value="1"/>
</dbReference>
<proteinExistence type="inferred from homology"/>
<dbReference type="STRING" id="84698.SAMN04488528_101284"/>
<organism evidence="10 11">
    <name type="scientific">Clostridium frigidicarnis</name>
    <dbReference type="NCBI Taxonomy" id="84698"/>
    <lineage>
        <taxon>Bacteria</taxon>
        <taxon>Bacillati</taxon>
        <taxon>Bacillota</taxon>
        <taxon>Clostridia</taxon>
        <taxon>Eubacteriales</taxon>
        <taxon>Clostridiaceae</taxon>
        <taxon>Clostridium</taxon>
    </lineage>
</organism>
<evidence type="ECO:0000259" key="9">
    <source>
        <dbReference type="Pfam" id="PF09334"/>
    </source>
</evidence>
<dbReference type="InterPro" id="IPR041872">
    <property type="entry name" value="Anticodon_Met"/>
</dbReference>
<dbReference type="GO" id="GO:0005524">
    <property type="term" value="F:ATP binding"/>
    <property type="evidence" value="ECO:0007669"/>
    <property type="project" value="UniProtKB-KW"/>
</dbReference>
<dbReference type="InterPro" id="IPR013155">
    <property type="entry name" value="M/V/L/I-tRNA-synth_anticd-bd"/>
</dbReference>
<dbReference type="Proteomes" id="UP000198619">
    <property type="component" value="Unassembled WGS sequence"/>
</dbReference>
<dbReference type="AlphaFoldDB" id="A0A1I0YDY3"/>
<dbReference type="CDD" id="cd07957">
    <property type="entry name" value="Anticodon_Ia_Met"/>
    <property type="match status" value="1"/>
</dbReference>
<reference evidence="10 11" key="1">
    <citation type="submission" date="2016-10" db="EMBL/GenBank/DDBJ databases">
        <authorList>
            <person name="de Groot N.N."/>
        </authorList>
    </citation>
    <scope>NUCLEOTIDE SEQUENCE [LARGE SCALE GENOMIC DNA]</scope>
    <source>
        <strain evidence="10 11">DSM 12271</strain>
    </source>
</reference>
<dbReference type="InterPro" id="IPR009080">
    <property type="entry name" value="tRNAsynth_Ia_anticodon-bd"/>
</dbReference>
<evidence type="ECO:0000256" key="3">
    <source>
        <dbReference type="ARBA" id="ARBA00022741"/>
    </source>
</evidence>
<keyword evidence="6 7" id="KW-0030">Aminoacyl-tRNA synthetase</keyword>
<keyword evidence="2 7" id="KW-0436">Ligase</keyword>
<dbReference type="EMBL" id="FOKI01000012">
    <property type="protein sequence ID" value="SFB11007.1"/>
    <property type="molecule type" value="Genomic_DNA"/>
</dbReference>
<dbReference type="PANTHER" id="PTHR45765">
    <property type="entry name" value="METHIONINE--TRNA LIGASE"/>
    <property type="match status" value="1"/>
</dbReference>
<dbReference type="PANTHER" id="PTHR45765:SF1">
    <property type="entry name" value="METHIONINE--TRNA LIGASE, CYTOPLASMIC"/>
    <property type="match status" value="1"/>
</dbReference>
<accession>A0A1I0YDY3</accession>
<evidence type="ECO:0000259" key="8">
    <source>
        <dbReference type="Pfam" id="PF08264"/>
    </source>
</evidence>
<feature type="domain" description="Methionyl/Valyl/Leucyl/Isoleucyl-tRNA synthetase anticodon-binding" evidence="8">
    <location>
        <begin position="150"/>
        <end position="251"/>
    </location>
</feature>
<keyword evidence="11" id="KW-1185">Reference proteome</keyword>
<feature type="domain" description="Methionyl/Leucyl tRNA synthetase" evidence="9">
    <location>
        <begin position="7"/>
        <end position="131"/>
    </location>
</feature>
<comment type="similarity">
    <text evidence="1">Belongs to the class-I aminoacyl-tRNA synthetase family. MetG type 1 subfamily.</text>
</comment>
<name>A0A1I0YDY3_9CLOT</name>
<evidence type="ECO:0000256" key="6">
    <source>
        <dbReference type="ARBA" id="ARBA00023146"/>
    </source>
</evidence>
<dbReference type="InterPro" id="IPR014729">
    <property type="entry name" value="Rossmann-like_a/b/a_fold"/>
</dbReference>
<keyword evidence="4 7" id="KW-0067">ATP-binding</keyword>
<dbReference type="GO" id="GO:0005829">
    <property type="term" value="C:cytosol"/>
    <property type="evidence" value="ECO:0007669"/>
    <property type="project" value="TreeGrafter"/>
</dbReference>
<evidence type="ECO:0000256" key="4">
    <source>
        <dbReference type="ARBA" id="ARBA00022840"/>
    </source>
</evidence>
<evidence type="ECO:0000256" key="1">
    <source>
        <dbReference type="ARBA" id="ARBA00008258"/>
    </source>
</evidence>
<evidence type="ECO:0000313" key="11">
    <source>
        <dbReference type="Proteomes" id="UP000198619"/>
    </source>
</evidence>
<protein>
    <submittedName>
        <fullName evidence="10">Anticodon-binding domain of tRNA</fullName>
    </submittedName>
</protein>
<gene>
    <name evidence="10" type="ORF">SAMN04488528_101284</name>
</gene>
<dbReference type="Pfam" id="PF09334">
    <property type="entry name" value="tRNA-synt_1g"/>
    <property type="match status" value="1"/>
</dbReference>
<evidence type="ECO:0000256" key="2">
    <source>
        <dbReference type="ARBA" id="ARBA00022598"/>
    </source>
</evidence>
<dbReference type="Pfam" id="PF08264">
    <property type="entry name" value="Anticodon_1"/>
    <property type="match status" value="1"/>
</dbReference>
<dbReference type="SUPFAM" id="SSF47323">
    <property type="entry name" value="Anticodon-binding domain of a subclass of class I aminoacyl-tRNA synthetases"/>
    <property type="match status" value="1"/>
</dbReference>
<dbReference type="Gene3D" id="3.40.50.620">
    <property type="entry name" value="HUPs"/>
    <property type="match status" value="1"/>
</dbReference>
<dbReference type="InterPro" id="IPR015413">
    <property type="entry name" value="Methionyl/Leucyl_tRNA_Synth"/>
</dbReference>
<evidence type="ECO:0000256" key="7">
    <source>
        <dbReference type="RuleBase" id="RU363039"/>
    </source>
</evidence>
<dbReference type="InterPro" id="IPR023458">
    <property type="entry name" value="Met-tRNA_ligase_1"/>
</dbReference>
<keyword evidence="3 7" id="KW-0547">Nucleotide-binding</keyword>
<evidence type="ECO:0000256" key="5">
    <source>
        <dbReference type="ARBA" id="ARBA00022917"/>
    </source>
</evidence>
<keyword evidence="5 7" id="KW-0648">Protein biosynthesis</keyword>
<dbReference type="GO" id="GO:0006431">
    <property type="term" value="P:methionyl-tRNA aminoacylation"/>
    <property type="evidence" value="ECO:0007669"/>
    <property type="project" value="TreeGrafter"/>
</dbReference>